<evidence type="ECO:0000256" key="1">
    <source>
        <dbReference type="ARBA" id="ARBA00004613"/>
    </source>
</evidence>
<name>A0A327XWN9_9RHOB</name>
<dbReference type="Pfam" id="PF00353">
    <property type="entry name" value="HemolysinCabind"/>
    <property type="match status" value="1"/>
</dbReference>
<evidence type="ECO:0000256" key="2">
    <source>
        <dbReference type="ARBA" id="ARBA00022525"/>
    </source>
</evidence>
<feature type="region of interest" description="Disordered" evidence="3">
    <location>
        <begin position="57"/>
        <end position="117"/>
    </location>
</feature>
<dbReference type="PRINTS" id="PR00313">
    <property type="entry name" value="CABNDNGRPT"/>
</dbReference>
<dbReference type="InterPro" id="IPR011049">
    <property type="entry name" value="Serralysin-like_metalloprot_C"/>
</dbReference>
<dbReference type="AlphaFoldDB" id="A0A327XWN9"/>
<protein>
    <submittedName>
        <fullName evidence="4">Hemolysin type calcium-binding protein</fullName>
    </submittedName>
</protein>
<dbReference type="GO" id="GO:0005576">
    <property type="term" value="C:extracellular region"/>
    <property type="evidence" value="ECO:0007669"/>
    <property type="project" value="UniProtKB-SubCell"/>
</dbReference>
<dbReference type="GO" id="GO:0005509">
    <property type="term" value="F:calcium ion binding"/>
    <property type="evidence" value="ECO:0007669"/>
    <property type="project" value="InterPro"/>
</dbReference>
<keyword evidence="2" id="KW-0964">Secreted</keyword>
<dbReference type="PROSITE" id="PS00330">
    <property type="entry name" value="HEMOLYSIN_CALCIUM"/>
    <property type="match status" value="1"/>
</dbReference>
<comment type="caution">
    <text evidence="4">The sequence shown here is derived from an EMBL/GenBank/DDBJ whole genome shotgun (WGS) entry which is preliminary data.</text>
</comment>
<evidence type="ECO:0000256" key="3">
    <source>
        <dbReference type="SAM" id="MobiDB-lite"/>
    </source>
</evidence>
<comment type="subcellular location">
    <subcellularLocation>
        <location evidence="1">Secreted</location>
    </subcellularLocation>
</comment>
<dbReference type="PANTHER" id="PTHR38340">
    <property type="entry name" value="S-LAYER PROTEIN"/>
    <property type="match status" value="1"/>
</dbReference>
<dbReference type="InterPro" id="IPR050557">
    <property type="entry name" value="RTX_toxin/Mannuronan_C5-epim"/>
</dbReference>
<organism evidence="4 5">
    <name type="scientific">Salipiger aestuarii</name>
    <dbReference type="NCBI Taxonomy" id="568098"/>
    <lineage>
        <taxon>Bacteria</taxon>
        <taxon>Pseudomonadati</taxon>
        <taxon>Pseudomonadota</taxon>
        <taxon>Alphaproteobacteria</taxon>
        <taxon>Rhodobacterales</taxon>
        <taxon>Roseobacteraceae</taxon>
        <taxon>Salipiger</taxon>
    </lineage>
</organism>
<reference evidence="4 5" key="1">
    <citation type="submission" date="2018-06" db="EMBL/GenBank/DDBJ databases">
        <title>Genomic Encyclopedia of Archaeal and Bacterial Type Strains, Phase II (KMG-II): from individual species to whole genera.</title>
        <authorList>
            <person name="Goeker M."/>
        </authorList>
    </citation>
    <scope>NUCLEOTIDE SEQUENCE [LARGE SCALE GENOMIC DNA]</scope>
    <source>
        <strain evidence="4 5">DSM 22011</strain>
    </source>
</reference>
<dbReference type="Gene3D" id="2.150.10.10">
    <property type="entry name" value="Serralysin-like metalloprotease, C-terminal"/>
    <property type="match status" value="1"/>
</dbReference>
<dbReference type="Proteomes" id="UP000249165">
    <property type="component" value="Unassembled WGS sequence"/>
</dbReference>
<dbReference type="SUPFAM" id="SSF51120">
    <property type="entry name" value="beta-Roll"/>
    <property type="match status" value="1"/>
</dbReference>
<evidence type="ECO:0000313" key="5">
    <source>
        <dbReference type="Proteomes" id="UP000249165"/>
    </source>
</evidence>
<dbReference type="PANTHER" id="PTHR38340:SF1">
    <property type="entry name" value="S-LAYER PROTEIN"/>
    <property type="match status" value="1"/>
</dbReference>
<evidence type="ECO:0000313" key="4">
    <source>
        <dbReference type="EMBL" id="RAK13160.1"/>
    </source>
</evidence>
<accession>A0A327XWN9</accession>
<dbReference type="RefSeq" id="WP_276613127.1">
    <property type="nucleotide sequence ID" value="NZ_LIQE01000038.1"/>
</dbReference>
<dbReference type="EMBL" id="QLMG01000040">
    <property type="protein sequence ID" value="RAK13160.1"/>
    <property type="molecule type" value="Genomic_DNA"/>
</dbReference>
<gene>
    <name evidence="4" type="ORF">ATI53_104026</name>
</gene>
<proteinExistence type="predicted"/>
<keyword evidence="5" id="KW-1185">Reference proteome</keyword>
<sequence length="229" mass="25046">MGLAHSFAGTVLDPALDNHNHTVMSYDWTWDDAIWPQYARDTLAHLDMDAVQSGHTGDAWLDGPMGGHQQQGDHIHHRRRGHRDRQQGRYRNPGGGGNDTLYGQAGDDTLEGGSGADSMTGGAGDDVYFVDDLSDAIVETALDGNDTVRSAISPPLQSVAPNVENLVLIGKQDISGIVTDAANRHRERRRQPAAGQRRTAFAVCVCGRGHCLWWTGRRHDLRRLRGRPA</sequence>
<dbReference type="InterPro" id="IPR018511">
    <property type="entry name" value="Hemolysin-typ_Ca-bd_CS"/>
</dbReference>
<dbReference type="InterPro" id="IPR001343">
    <property type="entry name" value="Hemolysn_Ca-bd"/>
</dbReference>